<proteinExistence type="predicted"/>
<protein>
    <recommendedName>
        <fullName evidence="5">Short C-terminal domain-containing protein</fullName>
    </recommendedName>
</protein>
<sequence length="110" mass="12959">MFKVNHKKIAALALAGVMSFGIAGMSMTSVTEAAHHEAAYEDGTHNEYSHRMQKEERVHRQNILSLRYELRHGKITQQEFDKKMKHEQNRHDEAVKQIKADYERQNRHHH</sequence>
<dbReference type="AlphaFoldDB" id="A0A1I0YHE3"/>
<evidence type="ECO:0008006" key="5">
    <source>
        <dbReference type="Google" id="ProtNLM"/>
    </source>
</evidence>
<feature type="region of interest" description="Disordered" evidence="1">
    <location>
        <begin position="80"/>
        <end position="110"/>
    </location>
</feature>
<feature type="region of interest" description="Disordered" evidence="1">
    <location>
        <begin position="36"/>
        <end position="57"/>
    </location>
</feature>
<evidence type="ECO:0000313" key="3">
    <source>
        <dbReference type="EMBL" id="SFB12865.1"/>
    </source>
</evidence>
<evidence type="ECO:0000313" key="4">
    <source>
        <dbReference type="Proteomes" id="UP000183843"/>
    </source>
</evidence>
<evidence type="ECO:0000256" key="1">
    <source>
        <dbReference type="SAM" id="MobiDB-lite"/>
    </source>
</evidence>
<organism evidence="3 4">
    <name type="scientific">Selenomonas ruminantium</name>
    <dbReference type="NCBI Taxonomy" id="971"/>
    <lineage>
        <taxon>Bacteria</taxon>
        <taxon>Bacillati</taxon>
        <taxon>Bacillota</taxon>
        <taxon>Negativicutes</taxon>
        <taxon>Selenomonadales</taxon>
        <taxon>Selenomonadaceae</taxon>
        <taxon>Selenomonas</taxon>
    </lineage>
</organism>
<gene>
    <name evidence="3" type="ORF">SAMN05216587_1148</name>
</gene>
<feature type="signal peptide" evidence="2">
    <location>
        <begin position="1"/>
        <end position="23"/>
    </location>
</feature>
<name>A0A1I0YHE3_SELRU</name>
<feature type="chain" id="PRO_5038980718" description="Short C-terminal domain-containing protein" evidence="2">
    <location>
        <begin position="24"/>
        <end position="110"/>
    </location>
</feature>
<keyword evidence="2" id="KW-0732">Signal</keyword>
<dbReference type="RefSeq" id="WP_026759350.1">
    <property type="nucleotide sequence ID" value="NZ_FOJX01000014.1"/>
</dbReference>
<evidence type="ECO:0000256" key="2">
    <source>
        <dbReference type="SAM" id="SignalP"/>
    </source>
</evidence>
<dbReference type="EMBL" id="FOJX01000014">
    <property type="protein sequence ID" value="SFB12865.1"/>
    <property type="molecule type" value="Genomic_DNA"/>
</dbReference>
<reference evidence="3 4" key="1">
    <citation type="submission" date="2016-10" db="EMBL/GenBank/DDBJ databases">
        <authorList>
            <person name="de Groot N.N."/>
        </authorList>
    </citation>
    <scope>NUCLEOTIDE SEQUENCE [LARGE SCALE GENOMIC DNA]</scope>
    <source>
        <strain evidence="3 4">L14</strain>
    </source>
</reference>
<accession>A0A1I0YHE3</accession>
<dbReference type="Proteomes" id="UP000183843">
    <property type="component" value="Unassembled WGS sequence"/>
</dbReference>